<organism evidence="2 3">
    <name type="scientific">Marasmius crinis-equi</name>
    <dbReference type="NCBI Taxonomy" id="585013"/>
    <lineage>
        <taxon>Eukaryota</taxon>
        <taxon>Fungi</taxon>
        <taxon>Dikarya</taxon>
        <taxon>Basidiomycota</taxon>
        <taxon>Agaricomycotina</taxon>
        <taxon>Agaricomycetes</taxon>
        <taxon>Agaricomycetidae</taxon>
        <taxon>Agaricales</taxon>
        <taxon>Marasmiineae</taxon>
        <taxon>Marasmiaceae</taxon>
        <taxon>Marasmius</taxon>
    </lineage>
</organism>
<name>A0ABR3F2M2_9AGAR</name>
<evidence type="ECO:0000313" key="2">
    <source>
        <dbReference type="EMBL" id="KAL0569458.1"/>
    </source>
</evidence>
<sequence length="112" mass="11908">DLTINQDASPTNVEDGSGFLGSVWGYPGTAWRKVRRLCVAEMLQPDQVHPGRRSRDRRYGIRFGSDSATPRMRVFNDVSLGALPKVAAKNSNSKEGGGGGGRQGSGSSGAEE</sequence>
<reference evidence="2 3" key="1">
    <citation type="submission" date="2024-02" db="EMBL/GenBank/DDBJ databases">
        <title>A draft genome for the cacao thread blight pathogen Marasmius crinis-equi.</title>
        <authorList>
            <person name="Cohen S.P."/>
            <person name="Baruah I.K."/>
            <person name="Amoako-Attah I."/>
            <person name="Bukari Y."/>
            <person name="Meinhardt L.W."/>
            <person name="Bailey B.A."/>
        </authorList>
    </citation>
    <scope>NUCLEOTIDE SEQUENCE [LARGE SCALE GENOMIC DNA]</scope>
    <source>
        <strain evidence="2 3">GH-76</strain>
    </source>
</reference>
<dbReference type="Proteomes" id="UP001465976">
    <property type="component" value="Unassembled WGS sequence"/>
</dbReference>
<dbReference type="EMBL" id="JBAHYK010001114">
    <property type="protein sequence ID" value="KAL0569458.1"/>
    <property type="molecule type" value="Genomic_DNA"/>
</dbReference>
<feature type="compositionally biased region" description="Gly residues" evidence="1">
    <location>
        <begin position="95"/>
        <end position="112"/>
    </location>
</feature>
<feature type="region of interest" description="Disordered" evidence="1">
    <location>
        <begin position="46"/>
        <end position="66"/>
    </location>
</feature>
<keyword evidence="3" id="KW-1185">Reference proteome</keyword>
<comment type="caution">
    <text evidence="2">The sequence shown here is derived from an EMBL/GenBank/DDBJ whole genome shotgun (WGS) entry which is preliminary data.</text>
</comment>
<feature type="region of interest" description="Disordered" evidence="1">
    <location>
        <begin position="86"/>
        <end position="112"/>
    </location>
</feature>
<protein>
    <submittedName>
        <fullName evidence="2">Uncharacterized protein</fullName>
    </submittedName>
</protein>
<gene>
    <name evidence="2" type="ORF">V5O48_012507</name>
</gene>
<evidence type="ECO:0000313" key="3">
    <source>
        <dbReference type="Proteomes" id="UP001465976"/>
    </source>
</evidence>
<feature type="non-terminal residue" evidence="2">
    <location>
        <position position="1"/>
    </location>
</feature>
<proteinExistence type="predicted"/>
<accession>A0ABR3F2M2</accession>
<evidence type="ECO:0000256" key="1">
    <source>
        <dbReference type="SAM" id="MobiDB-lite"/>
    </source>
</evidence>